<feature type="compositionally biased region" description="Acidic residues" evidence="1">
    <location>
        <begin position="386"/>
        <end position="396"/>
    </location>
</feature>
<dbReference type="InterPro" id="IPR028018">
    <property type="entry name" value="DUF4646"/>
</dbReference>
<gene>
    <name evidence="2" type="ORF">DAEQUDRAFT_739896</name>
</gene>
<evidence type="ECO:0000313" key="2">
    <source>
        <dbReference type="EMBL" id="KZT66661.1"/>
    </source>
</evidence>
<feature type="region of interest" description="Disordered" evidence="1">
    <location>
        <begin position="1"/>
        <end position="185"/>
    </location>
</feature>
<dbReference type="AlphaFoldDB" id="A0A165N8L7"/>
<feature type="compositionally biased region" description="Basic residues" evidence="1">
    <location>
        <begin position="418"/>
        <end position="444"/>
    </location>
</feature>
<protein>
    <submittedName>
        <fullName evidence="2">Uncharacterized protein</fullName>
    </submittedName>
</protein>
<dbReference type="Proteomes" id="UP000076727">
    <property type="component" value="Unassembled WGS sequence"/>
</dbReference>
<evidence type="ECO:0000256" key="1">
    <source>
        <dbReference type="SAM" id="MobiDB-lite"/>
    </source>
</evidence>
<sequence length="457" mass="49063">MIVDKQEYAPSEVANRYPREDVPPPAYSQVNHHVDRETGFGAYATESRDGPWPQDAPAPYEASQPYPGQMPSEPRQSYSGHSPTPGVASQPYTGYGDPTGVANHSQNPYTSPSPYASPSPHASQSNIPHHAPYSEYASPSGGMNPTPAGYASTAGLSGRGSTYASDDRSPYGSSSSGRGFLSAGRTSGMGRGYSYEGAQTPPGPMFTRGGGGVIGVLMNSSSSPAQKIGSLLDPPPPSFLRSVRPDLPYEPFEPASLASLNEDLASGFPQLPPPSRAAPHPFATHDIAEEDWRRFLHDVKAATALSSATAGVAPGDRNGGLVRLIVSKGIEYATKDRKHGAVGALIGQWNANFFHPRRVTVVLARGAVAYSGSDGAGPPDMMAWTADDDSSSSDDDFGGREAGDYTSERRAAKEQRRLERRARKQDRRAEHKARKEQKKNKHERWRLVIAYKPVHGY</sequence>
<feature type="compositionally biased region" description="Low complexity" evidence="1">
    <location>
        <begin position="170"/>
        <end position="179"/>
    </location>
</feature>
<feature type="region of interest" description="Disordered" evidence="1">
    <location>
        <begin position="374"/>
        <end position="445"/>
    </location>
</feature>
<dbReference type="Pfam" id="PF15496">
    <property type="entry name" value="DUF4646"/>
    <property type="match status" value="1"/>
</dbReference>
<name>A0A165N8L7_9APHY</name>
<keyword evidence="3" id="KW-1185">Reference proteome</keyword>
<dbReference type="EMBL" id="KV429086">
    <property type="protein sequence ID" value="KZT66661.1"/>
    <property type="molecule type" value="Genomic_DNA"/>
</dbReference>
<feature type="compositionally biased region" description="Low complexity" evidence="1">
    <location>
        <begin position="108"/>
        <end position="123"/>
    </location>
</feature>
<feature type="compositionally biased region" description="Basic and acidic residues" evidence="1">
    <location>
        <begin position="397"/>
        <end position="417"/>
    </location>
</feature>
<dbReference type="OrthoDB" id="5314275at2759"/>
<organism evidence="2 3">
    <name type="scientific">Daedalea quercina L-15889</name>
    <dbReference type="NCBI Taxonomy" id="1314783"/>
    <lineage>
        <taxon>Eukaryota</taxon>
        <taxon>Fungi</taxon>
        <taxon>Dikarya</taxon>
        <taxon>Basidiomycota</taxon>
        <taxon>Agaricomycotina</taxon>
        <taxon>Agaricomycetes</taxon>
        <taxon>Polyporales</taxon>
        <taxon>Fomitopsis</taxon>
    </lineage>
</organism>
<evidence type="ECO:0000313" key="3">
    <source>
        <dbReference type="Proteomes" id="UP000076727"/>
    </source>
</evidence>
<proteinExistence type="predicted"/>
<reference evidence="2 3" key="1">
    <citation type="journal article" date="2016" name="Mol. Biol. Evol.">
        <title>Comparative Genomics of Early-Diverging Mushroom-Forming Fungi Provides Insights into the Origins of Lignocellulose Decay Capabilities.</title>
        <authorList>
            <person name="Nagy L.G."/>
            <person name="Riley R."/>
            <person name="Tritt A."/>
            <person name="Adam C."/>
            <person name="Daum C."/>
            <person name="Floudas D."/>
            <person name="Sun H."/>
            <person name="Yadav J.S."/>
            <person name="Pangilinan J."/>
            <person name="Larsson K.H."/>
            <person name="Matsuura K."/>
            <person name="Barry K."/>
            <person name="Labutti K."/>
            <person name="Kuo R."/>
            <person name="Ohm R.A."/>
            <person name="Bhattacharya S.S."/>
            <person name="Shirouzu T."/>
            <person name="Yoshinaga Y."/>
            <person name="Martin F.M."/>
            <person name="Grigoriev I.V."/>
            <person name="Hibbett D.S."/>
        </authorList>
    </citation>
    <scope>NUCLEOTIDE SEQUENCE [LARGE SCALE GENOMIC DNA]</scope>
    <source>
        <strain evidence="2 3">L-15889</strain>
    </source>
</reference>
<accession>A0A165N8L7</accession>
<dbReference type="STRING" id="1314783.A0A165N8L7"/>